<dbReference type="RefSeq" id="WP_107581974.1">
    <property type="nucleotide sequence ID" value="NZ_JAERMS010000047.1"/>
</dbReference>
<dbReference type="PIRSF" id="PIRSF006483">
    <property type="entry name" value="Membrane_protein_YitT"/>
    <property type="match status" value="1"/>
</dbReference>
<dbReference type="InterPro" id="IPR003740">
    <property type="entry name" value="YitT"/>
</dbReference>
<dbReference type="Proteomes" id="UP000664265">
    <property type="component" value="Unassembled WGS sequence"/>
</dbReference>
<feature type="transmembrane region" description="Helical" evidence="6">
    <location>
        <begin position="152"/>
        <end position="173"/>
    </location>
</feature>
<comment type="caution">
    <text evidence="8">The sequence shown here is derived from an EMBL/GenBank/DDBJ whole genome shotgun (WGS) entry which is preliminary data.</text>
</comment>
<evidence type="ECO:0000259" key="7">
    <source>
        <dbReference type="Pfam" id="PF10035"/>
    </source>
</evidence>
<evidence type="ECO:0000256" key="1">
    <source>
        <dbReference type="ARBA" id="ARBA00004651"/>
    </source>
</evidence>
<keyword evidence="2" id="KW-1003">Cell membrane</keyword>
<evidence type="ECO:0000313" key="9">
    <source>
        <dbReference type="Proteomes" id="UP000664265"/>
    </source>
</evidence>
<feature type="transmembrane region" description="Helical" evidence="6">
    <location>
        <begin position="179"/>
        <end position="197"/>
    </location>
</feature>
<dbReference type="InterPro" id="IPR015867">
    <property type="entry name" value="N-reg_PII/ATP_PRibTrfase_C"/>
</dbReference>
<comment type="subcellular location">
    <subcellularLocation>
        <location evidence="1">Cell membrane</location>
        <topology evidence="1">Multi-pass membrane protein</topology>
    </subcellularLocation>
</comment>
<feature type="domain" description="DUF2179" evidence="7">
    <location>
        <begin position="226"/>
        <end position="280"/>
    </location>
</feature>
<accession>A0ABS3M840</accession>
<dbReference type="PANTHER" id="PTHR33545">
    <property type="entry name" value="UPF0750 MEMBRANE PROTEIN YITT-RELATED"/>
    <property type="match status" value="1"/>
</dbReference>
<evidence type="ECO:0000256" key="2">
    <source>
        <dbReference type="ARBA" id="ARBA00022475"/>
    </source>
</evidence>
<keyword evidence="9" id="KW-1185">Reference proteome</keyword>
<feature type="transmembrane region" description="Helical" evidence="6">
    <location>
        <begin position="12"/>
        <end position="32"/>
    </location>
</feature>
<sequence length="301" mass="33490">MGRKNKHREWLDYVLIALAMMIGSVGLGVFLLPNHITMGGVGGIASILYWGLHIPVTVSYLVINVALLLIAFWILGWKFCAKTIYAVVVFTGTLSVVQYLMGDNHFLKDQPFMATVVGAFFMGSSSGLGLACNASTGGSDTIAAMVNKYHDISLGHIVFICDLIIITSSYLVLRDWEMVIYGYVFVFIFVIFIDQAVNMMRRSVQFFIISDKSKEIGQAINERAQRGCTIIDGHGFYSSKDVKILFVLARQTESSTIFRLIEEIDPNAFVSQSAVIGVYGLGFDRFKQKMRNTKKLKAIES</sequence>
<evidence type="ECO:0000313" key="8">
    <source>
        <dbReference type="EMBL" id="MBO1364281.1"/>
    </source>
</evidence>
<dbReference type="Gene3D" id="3.30.70.120">
    <property type="match status" value="1"/>
</dbReference>
<feature type="transmembrane region" description="Helical" evidence="6">
    <location>
        <begin position="112"/>
        <end position="131"/>
    </location>
</feature>
<feature type="transmembrane region" description="Helical" evidence="6">
    <location>
        <begin position="83"/>
        <end position="100"/>
    </location>
</feature>
<keyword evidence="5 6" id="KW-0472">Membrane</keyword>
<dbReference type="CDD" id="cd16380">
    <property type="entry name" value="YitT_C"/>
    <property type="match status" value="1"/>
</dbReference>
<feature type="transmembrane region" description="Helical" evidence="6">
    <location>
        <begin position="52"/>
        <end position="76"/>
    </location>
</feature>
<proteinExistence type="predicted"/>
<dbReference type="InterPro" id="IPR019264">
    <property type="entry name" value="DUF2179"/>
</dbReference>
<dbReference type="Pfam" id="PF02588">
    <property type="entry name" value="YitT_membrane"/>
    <property type="match status" value="1"/>
</dbReference>
<dbReference type="InterPro" id="IPR051461">
    <property type="entry name" value="UPF0750_membrane"/>
</dbReference>
<evidence type="ECO:0000256" key="6">
    <source>
        <dbReference type="SAM" id="Phobius"/>
    </source>
</evidence>
<keyword evidence="3 6" id="KW-0812">Transmembrane</keyword>
<organism evidence="8 9">
    <name type="scientific">Prevotella illustrans</name>
    <dbReference type="NCBI Taxonomy" id="2800387"/>
    <lineage>
        <taxon>Bacteria</taxon>
        <taxon>Pseudomonadati</taxon>
        <taxon>Bacteroidota</taxon>
        <taxon>Bacteroidia</taxon>
        <taxon>Bacteroidales</taxon>
        <taxon>Prevotellaceae</taxon>
        <taxon>Prevotella</taxon>
    </lineage>
</organism>
<name>A0ABS3M840_9BACT</name>
<protein>
    <submittedName>
        <fullName evidence="8">YitT family protein</fullName>
    </submittedName>
</protein>
<dbReference type="Pfam" id="PF10035">
    <property type="entry name" value="DUF2179"/>
    <property type="match status" value="1"/>
</dbReference>
<keyword evidence="4 6" id="KW-1133">Transmembrane helix</keyword>
<evidence type="ECO:0000256" key="4">
    <source>
        <dbReference type="ARBA" id="ARBA00022989"/>
    </source>
</evidence>
<dbReference type="PANTHER" id="PTHR33545:SF5">
    <property type="entry name" value="UPF0750 MEMBRANE PROTEIN YITT"/>
    <property type="match status" value="1"/>
</dbReference>
<evidence type="ECO:0000256" key="3">
    <source>
        <dbReference type="ARBA" id="ARBA00022692"/>
    </source>
</evidence>
<gene>
    <name evidence="8" type="ORF">JHU38_10985</name>
</gene>
<evidence type="ECO:0000256" key="5">
    <source>
        <dbReference type="ARBA" id="ARBA00023136"/>
    </source>
</evidence>
<reference evidence="8 9" key="1">
    <citation type="submission" date="2021-01" db="EMBL/GenBank/DDBJ databases">
        <title>Prevotella A2931 sp. nov.</title>
        <authorList>
            <person name="Buhl M."/>
            <person name="Oberhettinger P."/>
        </authorList>
    </citation>
    <scope>NUCLEOTIDE SEQUENCE [LARGE SCALE GENOMIC DNA]</scope>
    <source>
        <strain evidence="8 9">A2931</strain>
    </source>
</reference>
<dbReference type="EMBL" id="JAERMS010000047">
    <property type="protein sequence ID" value="MBO1364281.1"/>
    <property type="molecule type" value="Genomic_DNA"/>
</dbReference>